<gene>
    <name evidence="1" type="ORF">K435DRAFT_621570</name>
</gene>
<dbReference type="OrthoDB" id="3033067at2759"/>
<feature type="non-terminal residue" evidence="1">
    <location>
        <position position="69"/>
    </location>
</feature>
<reference evidence="1 2" key="1">
    <citation type="journal article" date="2019" name="Nat. Ecol. Evol.">
        <title>Megaphylogeny resolves global patterns of mushroom evolution.</title>
        <authorList>
            <person name="Varga T."/>
            <person name="Krizsan K."/>
            <person name="Foldi C."/>
            <person name="Dima B."/>
            <person name="Sanchez-Garcia M."/>
            <person name="Sanchez-Ramirez S."/>
            <person name="Szollosi G.J."/>
            <person name="Szarkandi J.G."/>
            <person name="Papp V."/>
            <person name="Albert L."/>
            <person name="Andreopoulos W."/>
            <person name="Angelini C."/>
            <person name="Antonin V."/>
            <person name="Barry K.W."/>
            <person name="Bougher N.L."/>
            <person name="Buchanan P."/>
            <person name="Buyck B."/>
            <person name="Bense V."/>
            <person name="Catcheside P."/>
            <person name="Chovatia M."/>
            <person name="Cooper J."/>
            <person name="Damon W."/>
            <person name="Desjardin D."/>
            <person name="Finy P."/>
            <person name="Geml J."/>
            <person name="Haridas S."/>
            <person name="Hughes K."/>
            <person name="Justo A."/>
            <person name="Karasinski D."/>
            <person name="Kautmanova I."/>
            <person name="Kiss B."/>
            <person name="Kocsube S."/>
            <person name="Kotiranta H."/>
            <person name="LaButti K.M."/>
            <person name="Lechner B.E."/>
            <person name="Liimatainen K."/>
            <person name="Lipzen A."/>
            <person name="Lukacs Z."/>
            <person name="Mihaltcheva S."/>
            <person name="Morgado L.N."/>
            <person name="Niskanen T."/>
            <person name="Noordeloos M.E."/>
            <person name="Ohm R.A."/>
            <person name="Ortiz-Santana B."/>
            <person name="Ovrebo C."/>
            <person name="Racz N."/>
            <person name="Riley R."/>
            <person name="Savchenko A."/>
            <person name="Shiryaev A."/>
            <person name="Soop K."/>
            <person name="Spirin V."/>
            <person name="Szebenyi C."/>
            <person name="Tomsovsky M."/>
            <person name="Tulloss R.E."/>
            <person name="Uehling J."/>
            <person name="Grigoriev I.V."/>
            <person name="Vagvolgyi C."/>
            <person name="Papp T."/>
            <person name="Martin F.M."/>
            <person name="Miettinen O."/>
            <person name="Hibbett D.S."/>
            <person name="Nagy L.G."/>
        </authorList>
    </citation>
    <scope>NUCLEOTIDE SEQUENCE [LARGE SCALE GENOMIC DNA]</scope>
    <source>
        <strain evidence="1 2">CBS 962.96</strain>
    </source>
</reference>
<proteinExistence type="predicted"/>
<sequence length="69" mass="8039">PKVMPNPGSFSGKRRLWLTSKLGAYVDAYKANEHKSHLEEILRGFFRRFPVKYPDDWEPTDEELSAVDD</sequence>
<name>A0A4S8LJJ3_DENBC</name>
<keyword evidence="2" id="KW-1185">Reference proteome</keyword>
<protein>
    <submittedName>
        <fullName evidence="1">Uncharacterized protein</fullName>
    </submittedName>
</protein>
<evidence type="ECO:0000313" key="2">
    <source>
        <dbReference type="Proteomes" id="UP000297245"/>
    </source>
</evidence>
<dbReference type="Proteomes" id="UP000297245">
    <property type="component" value="Unassembled WGS sequence"/>
</dbReference>
<feature type="non-terminal residue" evidence="1">
    <location>
        <position position="1"/>
    </location>
</feature>
<evidence type="ECO:0000313" key="1">
    <source>
        <dbReference type="EMBL" id="THU89023.1"/>
    </source>
</evidence>
<accession>A0A4S8LJJ3</accession>
<dbReference type="EMBL" id="ML179385">
    <property type="protein sequence ID" value="THU89023.1"/>
    <property type="molecule type" value="Genomic_DNA"/>
</dbReference>
<dbReference type="AlphaFoldDB" id="A0A4S8LJJ3"/>
<organism evidence="1 2">
    <name type="scientific">Dendrothele bispora (strain CBS 962.96)</name>
    <dbReference type="NCBI Taxonomy" id="1314807"/>
    <lineage>
        <taxon>Eukaryota</taxon>
        <taxon>Fungi</taxon>
        <taxon>Dikarya</taxon>
        <taxon>Basidiomycota</taxon>
        <taxon>Agaricomycotina</taxon>
        <taxon>Agaricomycetes</taxon>
        <taxon>Agaricomycetidae</taxon>
        <taxon>Agaricales</taxon>
        <taxon>Agaricales incertae sedis</taxon>
        <taxon>Dendrothele</taxon>
    </lineage>
</organism>